<dbReference type="PROSITE" id="PS00588">
    <property type="entry name" value="FLAGELLA_BB_ROD"/>
    <property type="match status" value="1"/>
</dbReference>
<accession>A0A1Y6B374</accession>
<comment type="subcellular location">
    <subcellularLocation>
        <location evidence="1 7">Bacterial flagellum basal body</location>
    </subcellularLocation>
</comment>
<comment type="similarity">
    <text evidence="2 7">Belongs to the flagella basal body rod proteins family.</text>
</comment>
<keyword evidence="11" id="KW-0969">Cilium</keyword>
<evidence type="ECO:0000256" key="4">
    <source>
        <dbReference type="ARBA" id="ARBA00023143"/>
    </source>
</evidence>
<dbReference type="InterPro" id="IPR053967">
    <property type="entry name" value="LlgE_F_G-like_D1"/>
</dbReference>
<dbReference type="GO" id="GO:0009426">
    <property type="term" value="C:bacterial-type flagellum basal body, distal rod"/>
    <property type="evidence" value="ECO:0007669"/>
    <property type="project" value="UniProtKB-UniRule"/>
</dbReference>
<evidence type="ECO:0000256" key="5">
    <source>
        <dbReference type="ARBA" id="ARBA00025933"/>
    </source>
</evidence>
<evidence type="ECO:0000256" key="6">
    <source>
        <dbReference type="NCBIfam" id="TIGR02488"/>
    </source>
</evidence>
<evidence type="ECO:0000259" key="8">
    <source>
        <dbReference type="Pfam" id="PF00460"/>
    </source>
</evidence>
<keyword evidence="11" id="KW-0282">Flagellum</keyword>
<dbReference type="OrthoDB" id="5290298at2"/>
<dbReference type="PANTHER" id="PTHR30435:SF19">
    <property type="entry name" value="FLAGELLAR BASAL-BODY ROD PROTEIN FLGG"/>
    <property type="match status" value="1"/>
</dbReference>
<dbReference type="InterPro" id="IPR037925">
    <property type="entry name" value="FlgE/F/G-like"/>
</dbReference>
<dbReference type="NCBIfam" id="TIGR03506">
    <property type="entry name" value="FlgEFG_subfam"/>
    <property type="match status" value="2"/>
</dbReference>
<keyword evidence="12" id="KW-1185">Reference proteome</keyword>
<evidence type="ECO:0000256" key="2">
    <source>
        <dbReference type="ARBA" id="ARBA00009677"/>
    </source>
</evidence>
<dbReference type="EMBL" id="FWZT01000001">
    <property type="protein sequence ID" value="SME87841.1"/>
    <property type="molecule type" value="Genomic_DNA"/>
</dbReference>
<evidence type="ECO:0000259" key="10">
    <source>
        <dbReference type="Pfam" id="PF22692"/>
    </source>
</evidence>
<organism evidence="11 12">
    <name type="scientific">Pseudobacteriovorax antillogorgiicola</name>
    <dbReference type="NCBI Taxonomy" id="1513793"/>
    <lineage>
        <taxon>Bacteria</taxon>
        <taxon>Pseudomonadati</taxon>
        <taxon>Bdellovibrionota</taxon>
        <taxon>Oligoflexia</taxon>
        <taxon>Oligoflexales</taxon>
        <taxon>Pseudobacteriovoracaceae</taxon>
        <taxon>Pseudobacteriovorax</taxon>
    </lineage>
</organism>
<feature type="domain" description="Flagellar basal body rod protein N-terminal" evidence="8">
    <location>
        <begin position="7"/>
        <end position="35"/>
    </location>
</feature>
<dbReference type="Pfam" id="PF22692">
    <property type="entry name" value="LlgE_F_G_D1"/>
    <property type="match status" value="1"/>
</dbReference>
<feature type="domain" description="Flagellar basal-body/hook protein C-terminal" evidence="9">
    <location>
        <begin position="216"/>
        <end position="260"/>
    </location>
</feature>
<protein>
    <recommendedName>
        <fullName evidence="3 6">Flagellar basal-body rod protein FlgG</fullName>
    </recommendedName>
</protein>
<evidence type="ECO:0000313" key="12">
    <source>
        <dbReference type="Proteomes" id="UP000192907"/>
    </source>
</evidence>
<evidence type="ECO:0000313" key="11">
    <source>
        <dbReference type="EMBL" id="SME87841.1"/>
    </source>
</evidence>
<keyword evidence="11" id="KW-0966">Cell projection</keyword>
<keyword evidence="4 7" id="KW-0975">Bacterial flagellum</keyword>
<dbReference type="SUPFAM" id="SSF117143">
    <property type="entry name" value="Flagellar hook protein flgE"/>
    <property type="match status" value="1"/>
</dbReference>
<evidence type="ECO:0000259" key="9">
    <source>
        <dbReference type="Pfam" id="PF06429"/>
    </source>
</evidence>
<comment type="subunit">
    <text evidence="5">The basal body constitutes a major portion of the flagellar organelle and consists of four rings (L,P,S, and M) mounted on a central rod. The rod consists of about 26 subunits of FlgG in the distal portion, and FlgB, FlgC and FlgF are thought to build up the proximal portion of the rod with about 6 subunits each.</text>
</comment>
<gene>
    <name evidence="11" type="ORF">SAMN06296036_10140</name>
</gene>
<dbReference type="RefSeq" id="WP_132314816.1">
    <property type="nucleotide sequence ID" value="NZ_FWZT01000001.1"/>
</dbReference>
<feature type="domain" description="Flagellar hook protein FlgE/F/G-like D1" evidence="10">
    <location>
        <begin position="96"/>
        <end position="161"/>
    </location>
</feature>
<reference evidence="12" key="1">
    <citation type="submission" date="2017-04" db="EMBL/GenBank/DDBJ databases">
        <authorList>
            <person name="Varghese N."/>
            <person name="Submissions S."/>
        </authorList>
    </citation>
    <scope>NUCLEOTIDE SEQUENCE [LARGE SCALE GENOMIC DNA]</scope>
    <source>
        <strain evidence="12">RKEM611</strain>
    </source>
</reference>
<dbReference type="GO" id="GO:0071978">
    <property type="term" value="P:bacterial-type flagellum-dependent swarming motility"/>
    <property type="evidence" value="ECO:0007669"/>
    <property type="project" value="TreeGrafter"/>
</dbReference>
<dbReference type="NCBIfam" id="TIGR02488">
    <property type="entry name" value="flgG_G_neg"/>
    <property type="match status" value="1"/>
</dbReference>
<sequence>MMRSLFTAATGMESQQITIDTISNNLANVNTTAFKRSRANFHDLLYQTLRAPGQSSTAGTVVPSGIQIGAGSKVSSVEKMFNEGAIRITNKPTDLMIEGEGFFRIQKDDGSIAYTRDGSFRIDNTGRIVTSDGFPLVPVITVPERVPHNKIHIGMDGNVSARIADQTEELGQILLANFVNPTGLDAQGRNLFGATPASGAPIVAEPNTQGFGRIGQGELEGSNVNIVEEMVNMISGQRAYEINSKVIQTGDQMLQQTNNIR</sequence>
<dbReference type="Proteomes" id="UP000192907">
    <property type="component" value="Unassembled WGS sequence"/>
</dbReference>
<dbReference type="InterPro" id="IPR010930">
    <property type="entry name" value="Flg_bb/hook_C_dom"/>
</dbReference>
<evidence type="ECO:0000256" key="7">
    <source>
        <dbReference type="RuleBase" id="RU362116"/>
    </source>
</evidence>
<evidence type="ECO:0000256" key="1">
    <source>
        <dbReference type="ARBA" id="ARBA00004117"/>
    </source>
</evidence>
<proteinExistence type="inferred from homology"/>
<dbReference type="InterPro" id="IPR020013">
    <property type="entry name" value="Flagellar_FlgE/F/G"/>
</dbReference>
<dbReference type="AlphaFoldDB" id="A0A1Y6B374"/>
<name>A0A1Y6B374_9BACT</name>
<dbReference type="InterPro" id="IPR019776">
    <property type="entry name" value="Flagellar_basal_body_rod_CS"/>
</dbReference>
<dbReference type="InterPro" id="IPR012834">
    <property type="entry name" value="FlgG_G_neg"/>
</dbReference>
<dbReference type="Pfam" id="PF06429">
    <property type="entry name" value="Flg_bbr_C"/>
    <property type="match status" value="1"/>
</dbReference>
<dbReference type="STRING" id="1513793.SAMN06296036_10140"/>
<dbReference type="InterPro" id="IPR001444">
    <property type="entry name" value="Flag_bb_rod_N"/>
</dbReference>
<dbReference type="Pfam" id="PF00460">
    <property type="entry name" value="Flg_bb_rod"/>
    <property type="match status" value="1"/>
</dbReference>
<dbReference type="PANTHER" id="PTHR30435">
    <property type="entry name" value="FLAGELLAR PROTEIN"/>
    <property type="match status" value="1"/>
</dbReference>
<evidence type="ECO:0000256" key="3">
    <source>
        <dbReference type="ARBA" id="ARBA00017948"/>
    </source>
</evidence>